<dbReference type="InterPro" id="IPR018303">
    <property type="entry name" value="ATPase_P-typ_P_site"/>
</dbReference>
<keyword evidence="10" id="KW-1185">Reference proteome</keyword>
<dbReference type="InterPro" id="IPR059000">
    <property type="entry name" value="ATPase_P-type_domA"/>
</dbReference>
<evidence type="ECO:0000313" key="9">
    <source>
        <dbReference type="EMBL" id="MFD2675472.1"/>
    </source>
</evidence>
<dbReference type="InterPro" id="IPR051014">
    <property type="entry name" value="Cation_Transport_ATPase_IB"/>
</dbReference>
<dbReference type="PROSITE" id="PS00154">
    <property type="entry name" value="ATPASE_E1_E2"/>
    <property type="match status" value="1"/>
</dbReference>
<dbReference type="InterPro" id="IPR001757">
    <property type="entry name" value="P_typ_ATPase"/>
</dbReference>
<keyword evidence="5 7" id="KW-0472">Membrane</keyword>
<evidence type="ECO:0000256" key="2">
    <source>
        <dbReference type="ARBA" id="ARBA00006024"/>
    </source>
</evidence>
<dbReference type="RefSeq" id="WP_390280579.1">
    <property type="nucleotide sequence ID" value="NZ_JBHUNF010000009.1"/>
</dbReference>
<dbReference type="Gene3D" id="3.40.1110.10">
    <property type="entry name" value="Calcium-transporting ATPase, cytoplasmic domain N"/>
    <property type="match status" value="1"/>
</dbReference>
<reference evidence="10" key="1">
    <citation type="journal article" date="2019" name="Int. J. Syst. Evol. Microbiol.">
        <title>The Global Catalogue of Microorganisms (GCM) 10K type strain sequencing project: providing services to taxonomists for standard genome sequencing and annotation.</title>
        <authorList>
            <consortium name="The Broad Institute Genomics Platform"/>
            <consortium name="The Broad Institute Genome Sequencing Center for Infectious Disease"/>
            <person name="Wu L."/>
            <person name="Ma J."/>
        </authorList>
    </citation>
    <scope>NUCLEOTIDE SEQUENCE [LARGE SCALE GENOMIC DNA]</scope>
    <source>
        <strain evidence="10">TISTR 1511</strain>
    </source>
</reference>
<dbReference type="Gene3D" id="3.40.50.1000">
    <property type="entry name" value="HAD superfamily/HAD-like"/>
    <property type="match status" value="1"/>
</dbReference>
<feature type="region of interest" description="Disordered" evidence="6">
    <location>
        <begin position="127"/>
        <end position="149"/>
    </location>
</feature>
<keyword evidence="4 7" id="KW-1133">Transmembrane helix</keyword>
<dbReference type="SUPFAM" id="SSF81660">
    <property type="entry name" value="Metal cation-transporting ATPase, ATP-binding domain N"/>
    <property type="match status" value="1"/>
</dbReference>
<gene>
    <name evidence="9" type="ORF">ACFSUQ_09230</name>
</gene>
<accession>A0ABW5RKK8</accession>
<protein>
    <submittedName>
        <fullName evidence="9">HAD-IC family P-type ATPase</fullName>
    </submittedName>
</protein>
<dbReference type="InterPro" id="IPR023298">
    <property type="entry name" value="ATPase_P-typ_TM_dom_sf"/>
</dbReference>
<feature type="transmembrane region" description="Helical" evidence="7">
    <location>
        <begin position="41"/>
        <end position="58"/>
    </location>
</feature>
<proteinExistence type="inferred from homology"/>
<feature type="transmembrane region" description="Helical" evidence="7">
    <location>
        <begin position="249"/>
        <end position="268"/>
    </location>
</feature>
<feature type="domain" description="P-type ATPase A" evidence="8">
    <location>
        <begin position="147"/>
        <end position="232"/>
    </location>
</feature>
<dbReference type="InterPro" id="IPR023214">
    <property type="entry name" value="HAD_sf"/>
</dbReference>
<keyword evidence="3 7" id="KW-0812">Transmembrane</keyword>
<feature type="transmembrane region" description="Helical" evidence="7">
    <location>
        <begin position="12"/>
        <end position="34"/>
    </location>
</feature>
<dbReference type="SUPFAM" id="SSF81653">
    <property type="entry name" value="Calcium ATPase, transduction domain A"/>
    <property type="match status" value="1"/>
</dbReference>
<evidence type="ECO:0000256" key="7">
    <source>
        <dbReference type="SAM" id="Phobius"/>
    </source>
</evidence>
<evidence type="ECO:0000256" key="6">
    <source>
        <dbReference type="SAM" id="MobiDB-lite"/>
    </source>
</evidence>
<dbReference type="Pfam" id="PF00122">
    <property type="entry name" value="E1-E2_ATPase"/>
    <property type="match status" value="1"/>
</dbReference>
<evidence type="ECO:0000256" key="5">
    <source>
        <dbReference type="ARBA" id="ARBA00023136"/>
    </source>
</evidence>
<name>A0ABW5RKK8_9MICO</name>
<evidence type="ECO:0000256" key="3">
    <source>
        <dbReference type="ARBA" id="ARBA00022692"/>
    </source>
</evidence>
<feature type="transmembrane region" description="Helical" evidence="7">
    <location>
        <begin position="70"/>
        <end position="95"/>
    </location>
</feature>
<comment type="caution">
    <text evidence="9">The sequence shown here is derived from an EMBL/GenBank/DDBJ whole genome shotgun (WGS) entry which is preliminary data.</text>
</comment>
<dbReference type="InterPro" id="IPR008250">
    <property type="entry name" value="ATPase_P-typ_transduc_dom_A_sf"/>
</dbReference>
<dbReference type="SUPFAM" id="SSF81665">
    <property type="entry name" value="Calcium ATPase, transmembrane domain M"/>
    <property type="match status" value="1"/>
</dbReference>
<dbReference type="PANTHER" id="PTHR48085">
    <property type="entry name" value="CADMIUM/ZINC-TRANSPORTING ATPASE HMA2-RELATED"/>
    <property type="match status" value="1"/>
</dbReference>
<dbReference type="Gene3D" id="2.70.150.10">
    <property type="entry name" value="Calcium-transporting ATPase, cytoplasmic transduction domain A"/>
    <property type="match status" value="1"/>
</dbReference>
<comment type="similarity">
    <text evidence="2">Belongs to the cation transport ATPase (P-type) (TC 3.A.3) family. Type IB subfamily.</text>
</comment>
<evidence type="ECO:0000256" key="4">
    <source>
        <dbReference type="ARBA" id="ARBA00022989"/>
    </source>
</evidence>
<dbReference type="NCBIfam" id="TIGR01494">
    <property type="entry name" value="ATPase_P-type"/>
    <property type="match status" value="1"/>
</dbReference>
<feature type="non-terminal residue" evidence="9">
    <location>
        <position position="407"/>
    </location>
</feature>
<evidence type="ECO:0000256" key="1">
    <source>
        <dbReference type="ARBA" id="ARBA00004651"/>
    </source>
</evidence>
<evidence type="ECO:0000313" key="10">
    <source>
        <dbReference type="Proteomes" id="UP001597453"/>
    </source>
</evidence>
<evidence type="ECO:0000259" key="8">
    <source>
        <dbReference type="Pfam" id="PF00122"/>
    </source>
</evidence>
<dbReference type="InterPro" id="IPR023299">
    <property type="entry name" value="ATPase_P-typ_cyto_dom_N"/>
</dbReference>
<feature type="transmembrane region" description="Helical" evidence="7">
    <location>
        <begin position="274"/>
        <end position="294"/>
    </location>
</feature>
<comment type="subcellular location">
    <subcellularLocation>
        <location evidence="1">Cell membrane</location>
        <topology evidence="1">Multi-pass membrane protein</topology>
    </subcellularLocation>
</comment>
<feature type="compositionally biased region" description="Low complexity" evidence="6">
    <location>
        <begin position="129"/>
        <end position="141"/>
    </location>
</feature>
<dbReference type="PANTHER" id="PTHR48085:SF5">
    <property type="entry name" value="CADMIUM_ZINC-TRANSPORTING ATPASE HMA4-RELATED"/>
    <property type="match status" value="1"/>
</dbReference>
<dbReference type="Proteomes" id="UP001597453">
    <property type="component" value="Unassembled WGS sequence"/>
</dbReference>
<organism evidence="9 10">
    <name type="scientific">Gulosibacter bifidus</name>
    <dbReference type="NCBI Taxonomy" id="272239"/>
    <lineage>
        <taxon>Bacteria</taxon>
        <taxon>Bacillati</taxon>
        <taxon>Actinomycetota</taxon>
        <taxon>Actinomycetes</taxon>
        <taxon>Micrococcales</taxon>
        <taxon>Microbacteriaceae</taxon>
        <taxon>Gulosibacter</taxon>
    </lineage>
</organism>
<dbReference type="EMBL" id="JBHUNF010000009">
    <property type="protein sequence ID" value="MFD2675472.1"/>
    <property type="molecule type" value="Genomic_DNA"/>
</dbReference>
<sequence length="407" mass="42491">MQVPNLSTFARRYPIVLCTLILLPIVIALALGGLGNVAQPVATGYVAIIIVITVIDMVRDILRGNFGLDILAVVAMSAAIAVGEYIAAMIVVLMLSGGEALEDYAASRATKDLDALLKRAPQRAHRLGTQTDDTALTSTTDELPASTDVPVDEVTPGDILLVKPAEVIPVDGELLTANAEIDESQLTGESLPAAYVAGDHIRSGAVNGHTAIRIRATASAKDSQYQQIIALVSEAEQAKAPTVRVADRFAIPFTLVSLAVAGLSWWLSGEATRFAEVLVLATPCPLLIAAPVAFMGGMSRASREGVVVKGGATLEQLAKAKTVAFDKTGTLTHGEPELTAIQLHESFAAGNTDVQQAATLDDQALELLRLTASAEQYSTHVLAAGIIDAAQSRGLALATTDTAEEIA</sequence>